<dbReference type="GO" id="GO:0006313">
    <property type="term" value="P:DNA transposition"/>
    <property type="evidence" value="ECO:0007669"/>
    <property type="project" value="InterPro"/>
</dbReference>
<dbReference type="GO" id="GO:0003677">
    <property type="term" value="F:DNA binding"/>
    <property type="evidence" value="ECO:0007669"/>
    <property type="project" value="InterPro"/>
</dbReference>
<proteinExistence type="predicted"/>
<dbReference type="PANTHER" id="PTHR34614:SF2">
    <property type="entry name" value="TRANSPOSASE IS4-LIKE DOMAIN-CONTAINING PROTEIN"/>
    <property type="match status" value="1"/>
</dbReference>
<reference evidence="2" key="1">
    <citation type="journal article" date="2015" name="Proc. Natl. Acad. Sci. U.S.A.">
        <title>Networks of energetic and metabolic interactions define dynamics in microbial communities.</title>
        <authorList>
            <person name="Embree M."/>
            <person name="Liu J.K."/>
            <person name="Al-Bassam M.M."/>
            <person name="Zengler K."/>
        </authorList>
    </citation>
    <scope>NUCLEOTIDE SEQUENCE</scope>
</reference>
<dbReference type="InterPro" id="IPR012337">
    <property type="entry name" value="RNaseH-like_sf"/>
</dbReference>
<gene>
    <name evidence="2" type="ORF">ASZ90_013465</name>
</gene>
<organism evidence="2">
    <name type="scientific">hydrocarbon metagenome</name>
    <dbReference type="NCBI Taxonomy" id="938273"/>
    <lineage>
        <taxon>unclassified sequences</taxon>
        <taxon>metagenomes</taxon>
        <taxon>ecological metagenomes</taxon>
    </lineage>
</organism>
<dbReference type="EMBL" id="LNQE01001478">
    <property type="protein sequence ID" value="KUG16833.1"/>
    <property type="molecule type" value="Genomic_DNA"/>
</dbReference>
<name>A0A0W8F7K2_9ZZZZ</name>
<accession>A0A0W8F7K2</accession>
<dbReference type="SUPFAM" id="SSF53098">
    <property type="entry name" value="Ribonuclease H-like"/>
    <property type="match status" value="1"/>
</dbReference>
<protein>
    <submittedName>
        <fullName evidence="2">Transposase</fullName>
    </submittedName>
</protein>
<feature type="domain" description="Transposase IS4-like" evidence="1">
    <location>
        <begin position="201"/>
        <end position="418"/>
    </location>
</feature>
<comment type="caution">
    <text evidence="2">The sequence shown here is derived from an EMBL/GenBank/DDBJ whole genome shotgun (WGS) entry which is preliminary data.</text>
</comment>
<dbReference type="PANTHER" id="PTHR34614">
    <property type="match status" value="1"/>
</dbReference>
<dbReference type="AlphaFoldDB" id="A0A0W8F7K2"/>
<dbReference type="GO" id="GO:0004803">
    <property type="term" value="F:transposase activity"/>
    <property type="evidence" value="ECO:0007669"/>
    <property type="project" value="InterPro"/>
</dbReference>
<dbReference type="Pfam" id="PF01609">
    <property type="entry name" value="DDE_Tnp_1"/>
    <property type="match status" value="1"/>
</dbReference>
<evidence type="ECO:0000313" key="2">
    <source>
        <dbReference type="EMBL" id="KUG16833.1"/>
    </source>
</evidence>
<evidence type="ECO:0000259" key="1">
    <source>
        <dbReference type="Pfam" id="PF01609"/>
    </source>
</evidence>
<dbReference type="InterPro" id="IPR002559">
    <property type="entry name" value="Transposase_11"/>
</dbReference>
<sequence>MTNMESWVVDWIKEQRSLGVKCLEIKQRGTKYYVYHSTTHWDKNIKKAIKTSKYLGRLDRERGMVESHENQESQRSEAQSTDVRNVTEYGNSILLQESLKDLKPLLIGAFPGNWEEVYALSKLRVTGNVPLKRAESAWEKYYNIESINPNLKPKNLSKMLHEVGTNRDGQCVVFRTLLDRSEQLVYDLSYVFSRSVSISLAEKGYNKDRIHIPQINIVLLCSADTGLPTMIRPLPGSVKDIKTLSNSLLELDIRGKVLILDRGFFSEEIFNFLDKLEISYLIPARRNSHYYEERIHLNEHFRYHKRLIRCGCKKLGNKYLYLFEDQVLMLEERDTLYDKLDAGRITKVELHEEMKKSGRILIISNRKMNEQEAYELFKRRESVEKMFDTYKSTLSADRLYLHDDESVFGHVFIAFLSLYAYCKLELLLKKAGANKKMTPGDLLFEFSKVYHIDFGEHGKIMEVPKKIRDIEAKLGLNIFPT</sequence>